<gene>
    <name evidence="5" type="primary">ABSGL_07849.1 scaffold 9181</name>
</gene>
<evidence type="ECO:0000313" key="6">
    <source>
        <dbReference type="Proteomes" id="UP000078561"/>
    </source>
</evidence>
<dbReference type="PROSITE" id="PS51228">
    <property type="entry name" value="ACB_2"/>
    <property type="match status" value="1"/>
</dbReference>
<dbReference type="InterPro" id="IPR022408">
    <property type="entry name" value="Acyl-CoA-binding_prot_CS"/>
</dbReference>
<dbReference type="InterPro" id="IPR014352">
    <property type="entry name" value="FERM/acyl-CoA-bd_prot_sf"/>
</dbReference>
<feature type="region of interest" description="Disordered" evidence="3">
    <location>
        <begin position="253"/>
        <end position="334"/>
    </location>
</feature>
<evidence type="ECO:0000259" key="4">
    <source>
        <dbReference type="PROSITE" id="PS51228"/>
    </source>
</evidence>
<dbReference type="Pfam" id="PF00887">
    <property type="entry name" value="ACBP"/>
    <property type="match status" value="1"/>
</dbReference>
<evidence type="ECO:0000256" key="1">
    <source>
        <dbReference type="ARBA" id="ARBA00005567"/>
    </source>
</evidence>
<feature type="compositionally biased region" description="Polar residues" evidence="3">
    <location>
        <begin position="260"/>
        <end position="273"/>
    </location>
</feature>
<feature type="region of interest" description="Disordered" evidence="3">
    <location>
        <begin position="123"/>
        <end position="225"/>
    </location>
</feature>
<feature type="compositionally biased region" description="Basic and acidic residues" evidence="3">
    <location>
        <begin position="138"/>
        <end position="150"/>
    </location>
</feature>
<feature type="domain" description="ACB" evidence="4">
    <location>
        <begin position="14"/>
        <end position="102"/>
    </location>
</feature>
<evidence type="ECO:0000313" key="5">
    <source>
        <dbReference type="EMBL" id="SAM02086.1"/>
    </source>
</evidence>
<dbReference type="GO" id="GO:0006631">
    <property type="term" value="P:fatty acid metabolic process"/>
    <property type="evidence" value="ECO:0007669"/>
    <property type="project" value="TreeGrafter"/>
</dbReference>
<evidence type="ECO:0000256" key="2">
    <source>
        <dbReference type="ARBA" id="ARBA00023121"/>
    </source>
</evidence>
<dbReference type="GO" id="GO:0031929">
    <property type="term" value="P:TOR signaling"/>
    <property type="evidence" value="ECO:0007669"/>
    <property type="project" value="InterPro"/>
</dbReference>
<comment type="similarity">
    <text evidence="1">Belongs to the ACBP family.</text>
</comment>
<dbReference type="SUPFAM" id="SSF47027">
    <property type="entry name" value="Acyl-CoA binding protein"/>
    <property type="match status" value="1"/>
</dbReference>
<dbReference type="GO" id="GO:0031931">
    <property type="term" value="C:TORC1 complex"/>
    <property type="evidence" value="ECO:0007669"/>
    <property type="project" value="InterPro"/>
</dbReference>
<feature type="compositionally biased region" description="Polar residues" evidence="3">
    <location>
        <begin position="161"/>
        <end position="216"/>
    </location>
</feature>
<dbReference type="Proteomes" id="UP000078561">
    <property type="component" value="Unassembled WGS sequence"/>
</dbReference>
<sequence length="516" mass="58910">MTNTIPPHYSDRYVQQRYNKALRIVQHLPSSSFQPTKDQKLQLYAYYKQVSVGNVDTPRPGLFDMVGRAKWDAWKRMEGINALEAQYRYVDVFLQAVSEAYQKPASKVQAQQILKAFTVMGPMGDGDSTDEELTGNNDNHDNHVDEKSSADEEEKAYLYEIQQNAGRSTPATMFRSAKTSSPRQRRTSSAQSNHSNQRPSLMHPKSTTPTTTDRPASSTSFDRRFSRTTSPFVHALPRDSTLFDDHLEDRIKQNPWAAHPTTNSRIPSLSEYNSQKRQDRLPPPHHHQRLPSLPVATTSTRLPPASPSPFPGSTTSSSATITRRQDIPSADPSIISLGPATKRALESLQAEVIALNDRIDDLRNEVGRRRQQQRIEPPPKRNDGRGVIETALKQAAILTTLILLLVLHKRGYAILAHLCCYTTPFDRSTRTQRKLWLQRQSFLADDVNSLDHPANMKRLTKEMERVEREYKCLLIYQDPLLDSMKRIAGMPSPQQRYHHSLTTQSHHRHHHYHNHQ</sequence>
<dbReference type="InterPro" id="IPR000582">
    <property type="entry name" value="Acyl-CoA-binding_protein"/>
</dbReference>
<dbReference type="InterPro" id="IPR035984">
    <property type="entry name" value="Acyl-CoA-binding_sf"/>
</dbReference>
<dbReference type="PANTHER" id="PTHR23310">
    <property type="entry name" value="ACYL-COA-BINDING PROTEIN, ACBP"/>
    <property type="match status" value="1"/>
</dbReference>
<dbReference type="Pfam" id="PF10452">
    <property type="entry name" value="TCO89"/>
    <property type="match status" value="1"/>
</dbReference>
<feature type="region of interest" description="Disordered" evidence="3">
    <location>
        <begin position="365"/>
        <end position="385"/>
    </location>
</feature>
<dbReference type="InParanoid" id="A0A168PBC9"/>
<evidence type="ECO:0000256" key="3">
    <source>
        <dbReference type="SAM" id="MobiDB-lite"/>
    </source>
</evidence>
<accession>A0A168PBC9</accession>
<dbReference type="EMBL" id="LT553674">
    <property type="protein sequence ID" value="SAM02086.1"/>
    <property type="molecule type" value="Genomic_DNA"/>
</dbReference>
<dbReference type="AlphaFoldDB" id="A0A168PBC9"/>
<dbReference type="PROSITE" id="PS00880">
    <property type="entry name" value="ACB_1"/>
    <property type="match status" value="1"/>
</dbReference>
<organism evidence="5">
    <name type="scientific">Absidia glauca</name>
    <name type="common">Pin mould</name>
    <dbReference type="NCBI Taxonomy" id="4829"/>
    <lineage>
        <taxon>Eukaryota</taxon>
        <taxon>Fungi</taxon>
        <taxon>Fungi incertae sedis</taxon>
        <taxon>Mucoromycota</taxon>
        <taxon>Mucoromycotina</taxon>
        <taxon>Mucoromycetes</taxon>
        <taxon>Mucorales</taxon>
        <taxon>Cunninghamellaceae</taxon>
        <taxon>Absidia</taxon>
    </lineage>
</organism>
<dbReference type="OrthoDB" id="346910at2759"/>
<dbReference type="PRINTS" id="PR00689">
    <property type="entry name" value="ACOABINDINGP"/>
</dbReference>
<feature type="compositionally biased region" description="Low complexity" evidence="3">
    <location>
        <begin position="311"/>
        <end position="322"/>
    </location>
</feature>
<feature type="region of interest" description="Disordered" evidence="3">
    <location>
        <begin position="493"/>
        <end position="516"/>
    </location>
</feature>
<reference evidence="5" key="1">
    <citation type="submission" date="2016-04" db="EMBL/GenBank/DDBJ databases">
        <authorList>
            <person name="Evans L.H."/>
            <person name="Alamgir A."/>
            <person name="Owens N."/>
            <person name="Weber N.D."/>
            <person name="Virtaneva K."/>
            <person name="Barbian K."/>
            <person name="Babar A."/>
            <person name="Rosenke K."/>
        </authorList>
    </citation>
    <scope>NUCLEOTIDE SEQUENCE [LARGE SCALE GENOMIC DNA]</scope>
    <source>
        <strain evidence="5">CBS 101.48</strain>
    </source>
</reference>
<name>A0A168PBC9_ABSGL</name>
<dbReference type="PANTHER" id="PTHR23310:SF62">
    <property type="entry name" value="ACYL-COA BINDING PROTEIN 1, ISOFORM A"/>
    <property type="match status" value="1"/>
</dbReference>
<dbReference type="GO" id="GO:0000062">
    <property type="term" value="F:fatty-acyl-CoA binding"/>
    <property type="evidence" value="ECO:0007669"/>
    <property type="project" value="InterPro"/>
</dbReference>
<dbReference type="STRING" id="4829.A0A168PBC9"/>
<keyword evidence="2" id="KW-0446">Lipid-binding</keyword>
<protein>
    <recommendedName>
        <fullName evidence="4">ACB domain-containing protein</fullName>
    </recommendedName>
</protein>
<feature type="compositionally biased region" description="Basic residues" evidence="3">
    <location>
        <begin position="505"/>
        <end position="516"/>
    </location>
</feature>
<proteinExistence type="inferred from homology"/>
<dbReference type="InterPro" id="IPR018857">
    <property type="entry name" value="TORC1_cplx_su_TCO89"/>
</dbReference>
<keyword evidence="6" id="KW-1185">Reference proteome</keyword>
<dbReference type="Gene3D" id="1.20.80.10">
    <property type="match status" value="1"/>
</dbReference>